<dbReference type="GO" id="GO:0042754">
    <property type="term" value="P:negative regulation of circadian rhythm"/>
    <property type="evidence" value="ECO:0007669"/>
    <property type="project" value="InterPro"/>
</dbReference>
<feature type="compositionally biased region" description="Polar residues" evidence="2">
    <location>
        <begin position="352"/>
        <end position="361"/>
    </location>
</feature>
<dbReference type="GO" id="GO:0045892">
    <property type="term" value="P:negative regulation of DNA-templated transcription"/>
    <property type="evidence" value="ECO:0007669"/>
    <property type="project" value="InterPro"/>
</dbReference>
<protein>
    <submittedName>
        <fullName evidence="4">CLOCK-interacting pacemaker</fullName>
    </submittedName>
</protein>
<dbReference type="PANTHER" id="PTHR34648:SF7">
    <property type="entry name" value="SI:CH211-132B12.7"/>
    <property type="match status" value="1"/>
</dbReference>
<feature type="compositionally biased region" description="Basic and acidic residues" evidence="2">
    <location>
        <begin position="34"/>
        <end position="47"/>
    </location>
</feature>
<dbReference type="InterPro" id="IPR031602">
    <property type="entry name" value="CIPC"/>
</dbReference>
<gene>
    <name evidence="4" type="primary">CIPC</name>
</gene>
<feature type="region of interest" description="Disordered" evidence="2">
    <location>
        <begin position="341"/>
        <end position="402"/>
    </location>
</feature>
<dbReference type="CTD" id="85457"/>
<keyword evidence="3" id="KW-1185">Reference proteome</keyword>
<evidence type="ECO:0000313" key="4">
    <source>
        <dbReference type="RefSeq" id="XP_026547961.1"/>
    </source>
</evidence>
<feature type="coiled-coil region" evidence="1">
    <location>
        <begin position="291"/>
        <end position="318"/>
    </location>
</feature>
<accession>A0A6J1VY59</accession>
<evidence type="ECO:0000256" key="2">
    <source>
        <dbReference type="SAM" id="MobiDB-lite"/>
    </source>
</evidence>
<dbReference type="Pfam" id="PF15800">
    <property type="entry name" value="CiPC"/>
    <property type="match status" value="2"/>
</dbReference>
<dbReference type="AlphaFoldDB" id="A0A6J1VY59"/>
<sequence>MPSNDPSTPPSWPAEDKRRSLARPGPTWGGHVGQPEKMERAPRHDPPKPSCPGSEGEKDSGFSDRSSECLSALEQTDTGDPGSPPLPPGPAEWQEAKGGLTPLYLIQNVILEQTLGVSPTAPFLAWSNQRPLETAYSSAAHLLLFQEPTASLKPMVPSQKPSAKEIRFPTLGAYPRIAPHPGRQPEEAPSPAAEPIRHKRLYVGEAWAPPEAPTGKDSWEKSPEGLPTSLQTAALVCPQAPAHPPLPCAGRRTAVKGARRPGEHSLVRQRRLHNTVEILRRSGLLGITLRTKELLRQNSRAQQELAQLREEAQLLCQAVRNSDWQAWARLQGAVGHSAAPCLPSKGAGTETPLGQQPNLATQPPGLDTPLPTARPCLPPPPPPPELTSGPGQRPASLSPKELSAAPRPCLALPCHPSLVSGRAGFSGAPRMGLSRHRIGAQRDGGEGRRLGSSRRVGHCLRQL</sequence>
<dbReference type="KEGG" id="nss:113429669"/>
<organism evidence="3 4">
    <name type="scientific">Notechis scutatus</name>
    <name type="common">mainland tiger snake</name>
    <dbReference type="NCBI Taxonomy" id="8663"/>
    <lineage>
        <taxon>Eukaryota</taxon>
        <taxon>Metazoa</taxon>
        <taxon>Chordata</taxon>
        <taxon>Craniata</taxon>
        <taxon>Vertebrata</taxon>
        <taxon>Euteleostomi</taxon>
        <taxon>Lepidosauria</taxon>
        <taxon>Squamata</taxon>
        <taxon>Bifurcata</taxon>
        <taxon>Unidentata</taxon>
        <taxon>Episquamata</taxon>
        <taxon>Toxicofera</taxon>
        <taxon>Serpentes</taxon>
        <taxon>Colubroidea</taxon>
        <taxon>Elapidae</taxon>
        <taxon>Hydrophiinae</taxon>
        <taxon>Notechis</taxon>
    </lineage>
</organism>
<keyword evidence="1" id="KW-0175">Coiled coil</keyword>
<feature type="region of interest" description="Disordered" evidence="2">
    <location>
        <begin position="207"/>
        <end position="226"/>
    </location>
</feature>
<feature type="region of interest" description="Disordered" evidence="2">
    <location>
        <begin position="1"/>
        <end position="95"/>
    </location>
</feature>
<proteinExistence type="predicted"/>
<dbReference type="GO" id="GO:0005634">
    <property type="term" value="C:nucleus"/>
    <property type="evidence" value="ECO:0007669"/>
    <property type="project" value="TreeGrafter"/>
</dbReference>
<evidence type="ECO:0000256" key="1">
    <source>
        <dbReference type="SAM" id="Coils"/>
    </source>
</evidence>
<dbReference type="Proteomes" id="UP000504612">
    <property type="component" value="Unplaced"/>
</dbReference>
<feature type="compositionally biased region" description="Basic and acidic residues" evidence="2">
    <location>
        <begin position="55"/>
        <end position="67"/>
    </location>
</feature>
<evidence type="ECO:0000313" key="3">
    <source>
        <dbReference type="Proteomes" id="UP000504612"/>
    </source>
</evidence>
<name>A0A6J1VY59_9SAUR</name>
<feature type="compositionally biased region" description="Pro residues" evidence="2">
    <location>
        <begin position="376"/>
        <end position="385"/>
    </location>
</feature>
<dbReference type="PANTHER" id="PTHR34648">
    <property type="entry name" value="CLOCK-INTERACTING PACEMAKER"/>
    <property type="match status" value="1"/>
</dbReference>
<reference evidence="4" key="1">
    <citation type="submission" date="2025-08" db="UniProtKB">
        <authorList>
            <consortium name="RefSeq"/>
        </authorList>
    </citation>
    <scope>IDENTIFICATION</scope>
</reference>
<feature type="compositionally biased region" description="Basic residues" evidence="2">
    <location>
        <begin position="451"/>
        <end position="463"/>
    </location>
</feature>
<feature type="region of interest" description="Disordered" evidence="2">
    <location>
        <begin position="427"/>
        <end position="463"/>
    </location>
</feature>
<dbReference type="RefSeq" id="XP_026547961.1">
    <property type="nucleotide sequence ID" value="XM_026692176.1"/>
</dbReference>
<dbReference type="GeneID" id="113429669"/>